<keyword evidence="2" id="KW-0732">Signal</keyword>
<gene>
    <name evidence="4" type="ORF">V1286_004828</name>
</gene>
<evidence type="ECO:0000259" key="3">
    <source>
        <dbReference type="Pfam" id="PF07589"/>
    </source>
</evidence>
<evidence type="ECO:0000313" key="4">
    <source>
        <dbReference type="EMBL" id="MEH2557299.1"/>
    </source>
</evidence>
<reference evidence="4 5" key="1">
    <citation type="submission" date="2024-02" db="EMBL/GenBank/DDBJ databases">
        <title>Adaptive strategies in a cosmopolitan and abundant soil bacterium.</title>
        <authorList>
            <person name="Carini P."/>
        </authorList>
    </citation>
    <scope>NUCLEOTIDE SEQUENCE [LARGE SCALE GENOMIC DNA]</scope>
    <source>
        <strain evidence="4 5">AZCC 1608</strain>
    </source>
</reference>
<dbReference type="Proteomes" id="UP001364224">
    <property type="component" value="Unassembled WGS sequence"/>
</dbReference>
<dbReference type="InterPro" id="IPR013424">
    <property type="entry name" value="Ice-binding_C"/>
</dbReference>
<dbReference type="NCBIfam" id="NF035944">
    <property type="entry name" value="PEPxxWA-CTERM"/>
    <property type="match status" value="1"/>
</dbReference>
<dbReference type="EMBL" id="JAZHRV010000001">
    <property type="protein sequence ID" value="MEH2557299.1"/>
    <property type="molecule type" value="Genomic_DNA"/>
</dbReference>
<protein>
    <recommendedName>
        <fullName evidence="3">Ice-binding protein C-terminal domain-containing protein</fullName>
    </recommendedName>
</protein>
<evidence type="ECO:0000256" key="1">
    <source>
        <dbReference type="SAM" id="Phobius"/>
    </source>
</evidence>
<dbReference type="NCBIfam" id="TIGR02595">
    <property type="entry name" value="PEP_CTERM"/>
    <property type="match status" value="1"/>
</dbReference>
<dbReference type="RefSeq" id="WP_334483307.1">
    <property type="nucleotide sequence ID" value="NZ_JAZHRV010000001.1"/>
</dbReference>
<keyword evidence="1" id="KW-1133">Transmembrane helix</keyword>
<organism evidence="4 5">
    <name type="scientific">Bradyrhizobium algeriense</name>
    <dbReference type="NCBI Taxonomy" id="634784"/>
    <lineage>
        <taxon>Bacteria</taxon>
        <taxon>Pseudomonadati</taxon>
        <taxon>Pseudomonadota</taxon>
        <taxon>Alphaproteobacteria</taxon>
        <taxon>Hyphomicrobiales</taxon>
        <taxon>Nitrobacteraceae</taxon>
        <taxon>Bradyrhizobium</taxon>
    </lineage>
</organism>
<accession>A0ABU8BFH9</accession>
<sequence length="220" mass="22742">MRFSSLGLIGLGTALALTSFVSSASAVVTLNQDLASGWTQGTGTSNGHFAVDTEADGVELGLRASIRGPGGGPITPTGNLYIAPAGNSSGKALWNFEFSVNPGSLLGTHSLLTITGPGGVLAFNPQLILDNTPIGGPLYQNSENLAFAFLGGPINFNPNASGIYTFDLKLFSSNDQLLGDVSIQVNAVPEPSTWAMLIFGFAGIGYMAYRRKSRQAVLAA</sequence>
<feature type="chain" id="PRO_5046985009" description="Ice-binding protein C-terminal domain-containing protein" evidence="2">
    <location>
        <begin position="27"/>
        <end position="220"/>
    </location>
</feature>
<feature type="domain" description="Ice-binding protein C-terminal" evidence="3">
    <location>
        <begin position="187"/>
        <end position="212"/>
    </location>
</feature>
<proteinExistence type="predicted"/>
<keyword evidence="1" id="KW-0812">Transmembrane</keyword>
<dbReference type="Pfam" id="PF07589">
    <property type="entry name" value="PEP-CTERM"/>
    <property type="match status" value="1"/>
</dbReference>
<feature type="signal peptide" evidence="2">
    <location>
        <begin position="1"/>
        <end position="26"/>
    </location>
</feature>
<comment type="caution">
    <text evidence="4">The sequence shown here is derived from an EMBL/GenBank/DDBJ whole genome shotgun (WGS) entry which is preliminary data.</text>
</comment>
<evidence type="ECO:0000313" key="5">
    <source>
        <dbReference type="Proteomes" id="UP001364224"/>
    </source>
</evidence>
<name>A0ABU8BFH9_9BRAD</name>
<evidence type="ECO:0000256" key="2">
    <source>
        <dbReference type="SAM" id="SignalP"/>
    </source>
</evidence>
<keyword evidence="1" id="KW-0472">Membrane</keyword>
<keyword evidence="5" id="KW-1185">Reference proteome</keyword>
<feature type="transmembrane region" description="Helical" evidence="1">
    <location>
        <begin position="192"/>
        <end position="209"/>
    </location>
</feature>